<feature type="compositionally biased region" description="Basic and acidic residues" evidence="1">
    <location>
        <begin position="16"/>
        <end position="26"/>
    </location>
</feature>
<name>X1K9V3_9ZZZZ</name>
<gene>
    <name evidence="2" type="ORF">S06H3_21103</name>
</gene>
<organism evidence="2">
    <name type="scientific">marine sediment metagenome</name>
    <dbReference type="NCBI Taxonomy" id="412755"/>
    <lineage>
        <taxon>unclassified sequences</taxon>
        <taxon>metagenomes</taxon>
        <taxon>ecological metagenomes</taxon>
    </lineage>
</organism>
<accession>X1K9V3</accession>
<evidence type="ECO:0000313" key="2">
    <source>
        <dbReference type="EMBL" id="GAI03388.1"/>
    </source>
</evidence>
<feature type="region of interest" description="Disordered" evidence="1">
    <location>
        <begin position="1"/>
        <end position="56"/>
    </location>
</feature>
<sequence length="56" mass="6320">RQPQKETSQEEIPIIEEGKEEEKPSSVEKPQATTAGNPPKDKDQDNEEIDVSQIPF</sequence>
<comment type="caution">
    <text evidence="2">The sequence shown here is derived from an EMBL/GenBank/DDBJ whole genome shotgun (WGS) entry which is preliminary data.</text>
</comment>
<protein>
    <submittedName>
        <fullName evidence="2">Uncharacterized protein</fullName>
    </submittedName>
</protein>
<dbReference type="AlphaFoldDB" id="X1K9V3"/>
<feature type="non-terminal residue" evidence="2">
    <location>
        <position position="1"/>
    </location>
</feature>
<proteinExistence type="predicted"/>
<dbReference type="EMBL" id="BARV01011030">
    <property type="protein sequence ID" value="GAI03388.1"/>
    <property type="molecule type" value="Genomic_DNA"/>
</dbReference>
<evidence type="ECO:0000256" key="1">
    <source>
        <dbReference type="SAM" id="MobiDB-lite"/>
    </source>
</evidence>
<reference evidence="2" key="1">
    <citation type="journal article" date="2014" name="Front. Microbiol.">
        <title>High frequency of phylogenetically diverse reductive dehalogenase-homologous genes in deep subseafloor sedimentary metagenomes.</title>
        <authorList>
            <person name="Kawai M."/>
            <person name="Futagami T."/>
            <person name="Toyoda A."/>
            <person name="Takaki Y."/>
            <person name="Nishi S."/>
            <person name="Hori S."/>
            <person name="Arai W."/>
            <person name="Tsubouchi T."/>
            <person name="Morono Y."/>
            <person name="Uchiyama I."/>
            <person name="Ito T."/>
            <person name="Fujiyama A."/>
            <person name="Inagaki F."/>
            <person name="Takami H."/>
        </authorList>
    </citation>
    <scope>NUCLEOTIDE SEQUENCE</scope>
    <source>
        <strain evidence="2">Expedition CK06-06</strain>
    </source>
</reference>